<comment type="caution">
    <text evidence="2">The sequence shown here is derived from an EMBL/GenBank/DDBJ whole genome shotgun (WGS) entry which is preliminary data.</text>
</comment>
<protein>
    <submittedName>
        <fullName evidence="2">Uncharacterized protein</fullName>
    </submittedName>
</protein>
<dbReference type="EMBL" id="JAYMYQ010000024">
    <property type="protein sequence ID" value="KAK7298800.1"/>
    <property type="molecule type" value="Genomic_DNA"/>
</dbReference>
<reference evidence="2 4" key="1">
    <citation type="submission" date="2024-01" db="EMBL/GenBank/DDBJ databases">
        <title>The genomes of 5 underutilized Papilionoideae crops provide insights into root nodulation and disease resistanc.</title>
        <authorList>
            <person name="Jiang F."/>
        </authorList>
    </citation>
    <scope>NUCLEOTIDE SEQUENCE [LARGE SCALE GENOMIC DNA]</scope>
    <source>
        <strain evidence="2">LVBAO_FW01</strain>
        <tissue evidence="2">Leaves</tissue>
    </source>
</reference>
<keyword evidence="4" id="KW-1185">Reference proteome</keyword>
<sequence length="157" mass="18477">MELCPFHFKRMGFFFHAIPHPLEKELQLTNQTHPCLAFFSSFSLGYEGAKIRLAFSLEWSSQEEAPRENSTRRSANLSAHEERFRIMKKTHPSYCHLHSRLAYLVHWLMEIVIPDEWNFRRFPNQNRMQLDPAENLESDTNAFVGWAFAFDASPLSD</sequence>
<dbReference type="EMBL" id="JAYMYQ010000069">
    <property type="protein sequence ID" value="KAK7296495.1"/>
    <property type="molecule type" value="Genomic_DNA"/>
</dbReference>
<proteinExistence type="predicted"/>
<evidence type="ECO:0000313" key="4">
    <source>
        <dbReference type="Proteomes" id="UP001367508"/>
    </source>
</evidence>
<evidence type="ECO:0000313" key="3">
    <source>
        <dbReference type="EMBL" id="KAK7298800.1"/>
    </source>
</evidence>
<accession>A0AAN9JHG3</accession>
<dbReference type="AlphaFoldDB" id="A0AAN9JHG3"/>
<name>A0AAN9JHG3_CANGL</name>
<evidence type="ECO:0000313" key="1">
    <source>
        <dbReference type="EMBL" id="KAK7296495.1"/>
    </source>
</evidence>
<evidence type="ECO:0000313" key="2">
    <source>
        <dbReference type="EMBL" id="KAK7298334.1"/>
    </source>
</evidence>
<gene>
    <name evidence="3" type="ORF">VNO77_46343</name>
    <name evidence="2" type="ORF">VNO77_46789</name>
    <name evidence="1" type="ORF">VNO77_50207</name>
</gene>
<dbReference type="Proteomes" id="UP001367508">
    <property type="component" value="Unassembled WGS sequence"/>
</dbReference>
<dbReference type="EMBL" id="JAYMYQ010000028">
    <property type="protein sequence ID" value="KAK7298334.1"/>
    <property type="molecule type" value="Genomic_DNA"/>
</dbReference>
<organism evidence="2 4">
    <name type="scientific">Canavalia gladiata</name>
    <name type="common">Sword bean</name>
    <name type="synonym">Dolichos gladiatus</name>
    <dbReference type="NCBI Taxonomy" id="3824"/>
    <lineage>
        <taxon>Eukaryota</taxon>
        <taxon>Viridiplantae</taxon>
        <taxon>Streptophyta</taxon>
        <taxon>Embryophyta</taxon>
        <taxon>Tracheophyta</taxon>
        <taxon>Spermatophyta</taxon>
        <taxon>Magnoliopsida</taxon>
        <taxon>eudicotyledons</taxon>
        <taxon>Gunneridae</taxon>
        <taxon>Pentapetalae</taxon>
        <taxon>rosids</taxon>
        <taxon>fabids</taxon>
        <taxon>Fabales</taxon>
        <taxon>Fabaceae</taxon>
        <taxon>Papilionoideae</taxon>
        <taxon>50 kb inversion clade</taxon>
        <taxon>NPAAA clade</taxon>
        <taxon>indigoferoid/millettioid clade</taxon>
        <taxon>Phaseoleae</taxon>
        <taxon>Canavalia</taxon>
    </lineage>
</organism>